<dbReference type="GO" id="GO:0006412">
    <property type="term" value="P:translation"/>
    <property type="evidence" value="ECO:0007669"/>
    <property type="project" value="UniProtKB-UniRule"/>
</dbReference>
<dbReference type="SUPFAM" id="SSF52313">
    <property type="entry name" value="Ribosomal protein S2"/>
    <property type="match status" value="2"/>
</dbReference>
<name>A0A8X6NRK9_NEPPI</name>
<dbReference type="InterPro" id="IPR032281">
    <property type="entry name" value="Ribosomal_uS2_C"/>
</dbReference>
<evidence type="ECO:0000256" key="6">
    <source>
        <dbReference type="ARBA" id="ARBA00022980"/>
    </source>
</evidence>
<evidence type="ECO:0000313" key="15">
    <source>
        <dbReference type="Proteomes" id="UP000887013"/>
    </source>
</evidence>
<dbReference type="PROSITE" id="PS00962">
    <property type="entry name" value="RIBOSOMAL_S2_1"/>
    <property type="match status" value="1"/>
</dbReference>
<dbReference type="InterPro" id="IPR027498">
    <property type="entry name" value="Ribosomal_uS2_euk"/>
</dbReference>
<dbReference type="InterPro" id="IPR032460">
    <property type="entry name" value="Symplekin/Pta1_N"/>
</dbReference>
<organism evidence="14 15">
    <name type="scientific">Nephila pilipes</name>
    <name type="common">Giant wood spider</name>
    <name type="synonym">Nephila maculata</name>
    <dbReference type="NCBI Taxonomy" id="299642"/>
    <lineage>
        <taxon>Eukaryota</taxon>
        <taxon>Metazoa</taxon>
        <taxon>Ecdysozoa</taxon>
        <taxon>Arthropoda</taxon>
        <taxon>Chelicerata</taxon>
        <taxon>Arachnida</taxon>
        <taxon>Araneae</taxon>
        <taxon>Araneomorphae</taxon>
        <taxon>Entelegynae</taxon>
        <taxon>Araneoidea</taxon>
        <taxon>Nephilidae</taxon>
        <taxon>Nephila</taxon>
    </lineage>
</organism>
<dbReference type="HAMAP" id="MF_03015">
    <property type="entry name" value="Ribosomal_S2_euk"/>
    <property type="match status" value="1"/>
</dbReference>
<dbReference type="NCBIfam" id="TIGR01012">
    <property type="entry name" value="uS2_euk_arch"/>
    <property type="match status" value="1"/>
</dbReference>
<evidence type="ECO:0000259" key="12">
    <source>
        <dbReference type="Pfam" id="PF12295"/>
    </source>
</evidence>
<dbReference type="Pfam" id="PF00318">
    <property type="entry name" value="Ribosomal_S2"/>
    <property type="match status" value="1"/>
</dbReference>
<evidence type="ECO:0000256" key="7">
    <source>
        <dbReference type="ARBA" id="ARBA00023242"/>
    </source>
</evidence>
<dbReference type="Pfam" id="PF12295">
    <property type="entry name" value="Symplekin_C"/>
    <property type="match status" value="1"/>
</dbReference>
<feature type="region of interest" description="Disordered" evidence="10">
    <location>
        <begin position="1364"/>
        <end position="1385"/>
    </location>
</feature>
<feature type="region of interest" description="Disordered" evidence="10">
    <location>
        <begin position="1290"/>
        <end position="1320"/>
    </location>
</feature>
<comment type="caution">
    <text evidence="14">The sequence shown here is derived from an EMBL/GenBank/DDBJ whole genome shotgun (WGS) entry which is preliminary data.</text>
</comment>
<dbReference type="InterPro" id="IPR001865">
    <property type="entry name" value="Ribosomal_uS2"/>
</dbReference>
<dbReference type="OrthoDB" id="331600at2759"/>
<keyword evidence="5" id="KW-0507">mRNA processing</keyword>
<evidence type="ECO:0000256" key="10">
    <source>
        <dbReference type="SAM" id="MobiDB-lite"/>
    </source>
</evidence>
<dbReference type="InterPro" id="IPR016024">
    <property type="entry name" value="ARM-type_fold"/>
</dbReference>
<dbReference type="PANTHER" id="PTHR15245">
    <property type="entry name" value="SYMPLEKIN-RELATED"/>
    <property type="match status" value="1"/>
</dbReference>
<dbReference type="InterPro" id="IPR022075">
    <property type="entry name" value="Symplekin_C"/>
</dbReference>
<dbReference type="InterPro" id="IPR018130">
    <property type="entry name" value="Ribosomal_uS2_CS"/>
</dbReference>
<dbReference type="InterPro" id="IPR023591">
    <property type="entry name" value="Ribosomal_uS2_flav_dom_sf"/>
</dbReference>
<evidence type="ECO:0000256" key="5">
    <source>
        <dbReference type="ARBA" id="ARBA00022664"/>
    </source>
</evidence>
<dbReference type="FunFam" id="3.40.50.10490:FF:000012">
    <property type="entry name" value="40S ribosomal protein SA"/>
    <property type="match status" value="1"/>
</dbReference>
<evidence type="ECO:0000256" key="4">
    <source>
        <dbReference type="ARBA" id="ARBA00022490"/>
    </source>
</evidence>
<comment type="subunit">
    <text evidence="9">Component of the small ribosomal subunit. Mature ribosomes consist of a small (40S) and a large (60S) subunit. The 40S subunit contains about 33 different proteins and 1 molecule of RNA (18S). The 60S subunit contains about 49 different proteins and 3 molecules of RNA (28S, 5.8S and 5S). Interacts with ribosomal protein S21.</text>
</comment>
<evidence type="ECO:0000256" key="8">
    <source>
        <dbReference type="ARBA" id="ARBA00023274"/>
    </source>
</evidence>
<feature type="region of interest" description="Disordered" evidence="10">
    <location>
        <begin position="396"/>
        <end position="428"/>
    </location>
</feature>
<comment type="subcellular location">
    <subcellularLocation>
        <location evidence="2 9">Cytoplasm</location>
    </subcellularLocation>
    <subcellularLocation>
        <location evidence="1">Nucleus</location>
    </subcellularLocation>
</comment>
<dbReference type="Gene3D" id="1.25.10.10">
    <property type="entry name" value="Leucine-rich Repeat Variant"/>
    <property type="match status" value="1"/>
</dbReference>
<evidence type="ECO:0000256" key="1">
    <source>
        <dbReference type="ARBA" id="ARBA00004123"/>
    </source>
</evidence>
<dbReference type="GO" id="GO:0006397">
    <property type="term" value="P:mRNA processing"/>
    <property type="evidence" value="ECO:0007669"/>
    <property type="project" value="UniProtKB-KW"/>
</dbReference>
<dbReference type="Pfam" id="PF11935">
    <property type="entry name" value="SYMPK_PTA1_N"/>
    <property type="match status" value="1"/>
</dbReference>
<dbReference type="InterPro" id="IPR021850">
    <property type="entry name" value="Symplekin/Pta1"/>
</dbReference>
<keyword evidence="8 9" id="KW-0687">Ribonucleoprotein</keyword>
<dbReference type="PANTHER" id="PTHR15245:SF20">
    <property type="entry name" value="SYMPLEKIN"/>
    <property type="match status" value="1"/>
</dbReference>
<dbReference type="InterPro" id="IPR005707">
    <property type="entry name" value="Ribosomal_uS2_euk/arc"/>
</dbReference>
<comment type="similarity">
    <text evidence="3 9">Belongs to the universal ribosomal protein uS2 family.</text>
</comment>
<keyword evidence="7" id="KW-0539">Nucleus</keyword>
<dbReference type="Gene3D" id="3.40.50.10490">
    <property type="entry name" value="Glucose-6-phosphate isomerase like protein, domain 1"/>
    <property type="match status" value="2"/>
</dbReference>
<dbReference type="CDD" id="cd01425">
    <property type="entry name" value="RPS2"/>
    <property type="match status" value="1"/>
</dbReference>
<accession>A0A8X6NRK9</accession>
<keyword evidence="6 9" id="KW-0689">Ribosomal protein</keyword>
<feature type="domain" description="Symplekin/Pta1 N-terminal" evidence="11">
    <location>
        <begin position="170"/>
        <end position="387"/>
    </location>
</feature>
<dbReference type="Pfam" id="PF16122">
    <property type="entry name" value="40S_SA_C"/>
    <property type="match status" value="1"/>
</dbReference>
<evidence type="ECO:0000313" key="14">
    <source>
        <dbReference type="EMBL" id="GFT30810.1"/>
    </source>
</evidence>
<feature type="domain" description="Small ribosomal subunit protein uS2 C-terminal" evidence="13">
    <location>
        <begin position="1280"/>
        <end position="1377"/>
    </location>
</feature>
<dbReference type="GO" id="GO:0022627">
    <property type="term" value="C:cytosolic small ribosomal subunit"/>
    <property type="evidence" value="ECO:0007669"/>
    <property type="project" value="UniProtKB-UniRule"/>
</dbReference>
<dbReference type="SUPFAM" id="SSF48371">
    <property type="entry name" value="ARM repeat"/>
    <property type="match status" value="1"/>
</dbReference>
<keyword evidence="4 9" id="KW-0963">Cytoplasm</keyword>
<evidence type="ECO:0000259" key="13">
    <source>
        <dbReference type="Pfam" id="PF16122"/>
    </source>
</evidence>
<protein>
    <recommendedName>
        <fullName evidence="9">Small ribosomal subunit protein uS2</fullName>
    </recommendedName>
</protein>
<dbReference type="Proteomes" id="UP000887013">
    <property type="component" value="Unassembled WGS sequence"/>
</dbReference>
<sequence>MSGGIPSLSLKDDDVTKFLASSTHIGATNLDFQMEQYVFKRRSDGETSQKSKKQAVDCRRSTAAQFFVEEEIEETVTADRIAQLLNDAIAAKDEKGTLKNLVLVKELILDKEPKHLDIFLDEIVSFQHDERSEIRRFVIQFIEDTCKKIPPILPKIVGNLIIMLQDPVSDVKKKVIRTTIQLYPVAIRWLCSAKNVDEVMVATWASITDLKNKIFHLIDSDNEGVRAMAVKFMECVVIAQTTRDKFSVSKSNDLSLNDIPVILGVFRPRKLEDEANEVFQKIVDFHGAAHVSSCNLMVCMQVLTTISKKRFQFFPKVLQAFESLHANLPPTLSQSQVGSVRKHLKLQLFILVKHPGAVEFHSQISIMLSDLGATPVQISKCFPSIEKRKLASKSDTGWSKLNKSGESSDFQTGHTSTVSSAKPKSSVDNAAEDLVPKLNNTNVADLVLVSMLNLPEVMPAHFQNTYTPIAAAGTEAQIRHLARLLATQLSAAGLIKVDIKEKDTHLSDEEDESQTKQIQTVIGLKTDQRPKKQGLVLMPSGSSHLKVNRSKKIDFQHNAKPLSESDCNRFCQSAFNRILNAEKAVAKKGCAPIRTKILTSLASQFGGDIAADLKQHVLENPRSRIDLAISWLYQEYANYKGYEGSSGVSSEKYEEVANQLLNGLMESDEQNHVLFTRFFLDLPVITEGMAESLKAICTNEKLTEQALEIAKDMTLHRQPQKLLFLGVISDLTLHESNEVRSRAVDAAVGIYESGQMVSFIEAFALRSLKFLLEPVPQAQDFTFFKGLPENWTDDIIKVCLHLYFALLPINHNLICDLGTVYVETSADVKRIILRALEIPVKKMSMTSPELLRFVENCPQGAETFVTRIIHILTDKASPSAELVARVRDLYQKRVQDVRFLIPIINGLTKREVIAALPELIKLNPTVVKEVFHRLVGSNLASPLSPAELLVALHNVDTSQCNLKIVIKATSLCFEEKQVYTQVVLAMVMQQLMEQNPLPILLMRTVIQSLANHPHLLGFVTNILQRLIVKQVWKQPKIWEGFIKCCQRTKPQSFQVLLQLPPPQLQEVLNSYPDLREPLCQHVDNFTDHQRAHISKSVLDVLDVFKLKDKSCIVDVNGEPLPPGVYLISLKKTWEKLILAARAIVAIENPADVCVISARPYGQRAVLKFAAATGASAVAGRFVPGTFTNQIQAAFKEPRLLVVTDPRIDHQPLTEASYVNIPSIAFCNTDSPLRFVDIAIPCNNKGAHSIGLMWWMLAREVLRMRGTISRELKWDVMVDLYFYRDPEDAEKEEQAAVQTDRPVKDAAEFQSEPWGGGEVAAAAPEVSDWAAEPTQVYTDTTEDWSTQPANDWSASAPIAAVSGANAQIPPAAPTNDWGAASDAVWP</sequence>
<reference evidence="14" key="1">
    <citation type="submission" date="2020-08" db="EMBL/GenBank/DDBJ databases">
        <title>Multicomponent nature underlies the extraordinary mechanical properties of spider dragline silk.</title>
        <authorList>
            <person name="Kono N."/>
            <person name="Nakamura H."/>
            <person name="Mori M."/>
            <person name="Yoshida Y."/>
            <person name="Ohtoshi R."/>
            <person name="Malay A.D."/>
            <person name="Moran D.A.P."/>
            <person name="Tomita M."/>
            <person name="Numata K."/>
            <person name="Arakawa K."/>
        </authorList>
    </citation>
    <scope>NUCLEOTIDE SEQUENCE</scope>
</reference>
<dbReference type="InterPro" id="IPR011989">
    <property type="entry name" value="ARM-like"/>
</dbReference>
<keyword evidence="15" id="KW-1185">Reference proteome</keyword>
<dbReference type="PROSITE" id="PS00963">
    <property type="entry name" value="RIBOSOMAL_S2_2"/>
    <property type="match status" value="1"/>
</dbReference>
<evidence type="ECO:0000256" key="2">
    <source>
        <dbReference type="ARBA" id="ARBA00004496"/>
    </source>
</evidence>
<dbReference type="GO" id="GO:0000028">
    <property type="term" value="P:ribosomal small subunit assembly"/>
    <property type="evidence" value="ECO:0007669"/>
    <property type="project" value="UniProtKB-UniRule"/>
</dbReference>
<gene>
    <name evidence="14" type="primary">SYMPK</name>
    <name evidence="14" type="ORF">NPIL_358321</name>
</gene>
<dbReference type="EMBL" id="BMAW01061365">
    <property type="protein sequence ID" value="GFT30810.1"/>
    <property type="molecule type" value="Genomic_DNA"/>
</dbReference>
<comment type="function">
    <text evidence="9">Required for the assembly and/or stability of the 40S ribosomal subunit. Required for the processing of the 20S rRNA-precursor to mature 18S rRNA in a late step of the maturation of 40S ribosomal subunits.</text>
</comment>
<proteinExistence type="inferred from homology"/>
<evidence type="ECO:0000256" key="3">
    <source>
        <dbReference type="ARBA" id="ARBA00006242"/>
    </source>
</evidence>
<dbReference type="GO" id="GO:0003735">
    <property type="term" value="F:structural constituent of ribosome"/>
    <property type="evidence" value="ECO:0007669"/>
    <property type="project" value="UniProtKB-UniRule"/>
</dbReference>
<dbReference type="GO" id="GO:0005847">
    <property type="term" value="C:mRNA cleavage and polyadenylation specificity factor complex"/>
    <property type="evidence" value="ECO:0007669"/>
    <property type="project" value="TreeGrafter"/>
</dbReference>
<feature type="domain" description="Symplekin C-terminal" evidence="12">
    <location>
        <begin position="896"/>
        <end position="1070"/>
    </location>
</feature>
<evidence type="ECO:0000259" key="11">
    <source>
        <dbReference type="Pfam" id="PF11935"/>
    </source>
</evidence>
<evidence type="ECO:0000256" key="9">
    <source>
        <dbReference type="HAMAP-Rule" id="MF_03015"/>
    </source>
</evidence>